<proteinExistence type="inferred from homology"/>
<dbReference type="CDD" id="cd01283">
    <property type="entry name" value="cytidine_deaminase"/>
    <property type="match status" value="1"/>
</dbReference>
<evidence type="ECO:0000256" key="12">
    <source>
        <dbReference type="PIRSR" id="PIRSR606262-1"/>
    </source>
</evidence>
<dbReference type="PROSITE" id="PS00903">
    <property type="entry name" value="CYT_DCMP_DEAMINASES_1"/>
    <property type="match status" value="1"/>
</dbReference>
<keyword evidence="8 13" id="KW-0862">Zinc</keyword>
<dbReference type="NCBIfam" id="NF004064">
    <property type="entry name" value="PRK05578.1"/>
    <property type="match status" value="1"/>
</dbReference>
<dbReference type="GO" id="GO:0005829">
    <property type="term" value="C:cytosol"/>
    <property type="evidence" value="ECO:0007669"/>
    <property type="project" value="TreeGrafter"/>
</dbReference>
<protein>
    <recommendedName>
        <fullName evidence="5 14">Cytidine deaminase</fullName>
        <ecNumber evidence="4 14">3.5.4.5</ecNumber>
    </recommendedName>
    <alternativeName>
        <fullName evidence="9 14">Cytidine aminohydrolase</fullName>
    </alternativeName>
</protein>
<dbReference type="Pfam" id="PF00383">
    <property type="entry name" value="dCMP_cyt_deam_1"/>
    <property type="match status" value="1"/>
</dbReference>
<comment type="catalytic activity">
    <reaction evidence="10 14">
        <text>2'-deoxycytidine + H2O + H(+) = 2'-deoxyuridine + NH4(+)</text>
        <dbReference type="Rhea" id="RHEA:13433"/>
        <dbReference type="ChEBI" id="CHEBI:15377"/>
        <dbReference type="ChEBI" id="CHEBI:15378"/>
        <dbReference type="ChEBI" id="CHEBI:15698"/>
        <dbReference type="ChEBI" id="CHEBI:16450"/>
        <dbReference type="ChEBI" id="CHEBI:28938"/>
        <dbReference type="EC" id="3.5.4.5"/>
    </reaction>
</comment>
<comment type="similarity">
    <text evidence="3 14">Belongs to the cytidine and deoxycytidylate deaminase family.</text>
</comment>
<feature type="domain" description="CMP/dCMP-type deaminase" evidence="15">
    <location>
        <begin position="1"/>
        <end position="126"/>
    </location>
</feature>
<evidence type="ECO:0000256" key="9">
    <source>
        <dbReference type="ARBA" id="ARBA00032005"/>
    </source>
</evidence>
<dbReference type="GO" id="GO:0055086">
    <property type="term" value="P:nucleobase-containing small molecule metabolic process"/>
    <property type="evidence" value="ECO:0007669"/>
    <property type="project" value="UniProtKB-ARBA"/>
</dbReference>
<comment type="function">
    <text evidence="2 14">This enzyme scavenges exogenous and endogenous cytidine and 2'-deoxycytidine for UMP synthesis.</text>
</comment>
<evidence type="ECO:0000256" key="3">
    <source>
        <dbReference type="ARBA" id="ARBA00006576"/>
    </source>
</evidence>
<dbReference type="PANTHER" id="PTHR11644:SF2">
    <property type="entry name" value="CYTIDINE DEAMINASE"/>
    <property type="match status" value="1"/>
</dbReference>
<keyword evidence="7 14" id="KW-0378">Hydrolase</keyword>
<accession>A0A5D0ML87</accession>
<dbReference type="GO" id="GO:0072527">
    <property type="term" value="P:pyrimidine-containing compound metabolic process"/>
    <property type="evidence" value="ECO:0007669"/>
    <property type="project" value="UniProtKB-ARBA"/>
</dbReference>
<reference evidence="16" key="1">
    <citation type="submission" date="2019-08" db="EMBL/GenBank/DDBJ databases">
        <title>Genomic characterization of a novel candidate phylum (ARYD3) from a high temperature, high salinity tertiary oil reservoir in north central Oklahoma, USA.</title>
        <authorList>
            <person name="Youssef N.H."/>
            <person name="Yadav A."/>
            <person name="Elshahed M.S."/>
        </authorList>
    </citation>
    <scope>NUCLEOTIDE SEQUENCE [LARGE SCALE GENOMIC DNA]</scope>
    <source>
        <strain evidence="16">ARYD3</strain>
    </source>
</reference>
<feature type="binding site" evidence="13">
    <location>
        <position position="52"/>
    </location>
    <ligand>
        <name>Zn(2+)</name>
        <dbReference type="ChEBI" id="CHEBI:29105"/>
        <note>catalytic</note>
    </ligand>
</feature>
<dbReference type="PANTHER" id="PTHR11644">
    <property type="entry name" value="CYTIDINE DEAMINASE"/>
    <property type="match status" value="1"/>
</dbReference>
<keyword evidence="6 13" id="KW-0479">Metal-binding</keyword>
<dbReference type="Gene3D" id="3.40.140.10">
    <property type="entry name" value="Cytidine Deaminase, domain 2"/>
    <property type="match status" value="1"/>
</dbReference>
<evidence type="ECO:0000256" key="13">
    <source>
        <dbReference type="PIRSR" id="PIRSR606262-3"/>
    </source>
</evidence>
<evidence type="ECO:0000313" key="17">
    <source>
        <dbReference type="Proteomes" id="UP000324143"/>
    </source>
</evidence>
<evidence type="ECO:0000256" key="14">
    <source>
        <dbReference type="RuleBase" id="RU364006"/>
    </source>
</evidence>
<comment type="caution">
    <text evidence="16">The sequence shown here is derived from an EMBL/GenBank/DDBJ whole genome shotgun (WGS) entry which is preliminary data.</text>
</comment>
<evidence type="ECO:0000256" key="7">
    <source>
        <dbReference type="ARBA" id="ARBA00022801"/>
    </source>
</evidence>
<dbReference type="EC" id="3.5.4.5" evidence="4 14"/>
<evidence type="ECO:0000256" key="2">
    <source>
        <dbReference type="ARBA" id="ARBA00003949"/>
    </source>
</evidence>
<evidence type="ECO:0000256" key="8">
    <source>
        <dbReference type="ARBA" id="ARBA00022833"/>
    </source>
</evidence>
<evidence type="ECO:0000256" key="4">
    <source>
        <dbReference type="ARBA" id="ARBA00012783"/>
    </source>
</evidence>
<sequence>MKEKYFNKLKNLLKNSYSPYSGLRVGAILISEDDKEFKGVNVENVSFGLTICAERAALFNAVAAGKKKFKKIFILSSSDQIIYPCGACLQVLSEFVDNSFRIVLFSRNGKEKTYKITELLKKPFNK</sequence>
<feature type="binding site" evidence="13">
    <location>
        <position position="88"/>
    </location>
    <ligand>
        <name>Zn(2+)</name>
        <dbReference type="ChEBI" id="CHEBI:29105"/>
        <note>catalytic</note>
    </ligand>
</feature>
<evidence type="ECO:0000256" key="6">
    <source>
        <dbReference type="ARBA" id="ARBA00022723"/>
    </source>
</evidence>
<comment type="catalytic activity">
    <reaction evidence="11 14">
        <text>cytidine + H2O + H(+) = uridine + NH4(+)</text>
        <dbReference type="Rhea" id="RHEA:16069"/>
        <dbReference type="ChEBI" id="CHEBI:15377"/>
        <dbReference type="ChEBI" id="CHEBI:15378"/>
        <dbReference type="ChEBI" id="CHEBI:16704"/>
        <dbReference type="ChEBI" id="CHEBI:17562"/>
        <dbReference type="ChEBI" id="CHEBI:28938"/>
        <dbReference type="EC" id="3.5.4.5"/>
    </reaction>
</comment>
<dbReference type="AlphaFoldDB" id="A0A5D0ML87"/>
<dbReference type="InterPro" id="IPR002125">
    <property type="entry name" value="CMP_dCMP_dom"/>
</dbReference>
<organism evidence="16 17">
    <name type="scientific">Candidatus Mcinerneyibacterium aminivorans</name>
    <dbReference type="NCBI Taxonomy" id="2703815"/>
    <lineage>
        <taxon>Bacteria</taxon>
        <taxon>Candidatus Macinerneyibacteriota</taxon>
        <taxon>Candidatus Mcinerneyibacteria</taxon>
        <taxon>Candidatus Mcinerneyibacteriales</taxon>
        <taxon>Candidatus Mcinerneyibacteriaceae</taxon>
        <taxon>Candidatus Mcinerneyibacterium</taxon>
    </lineage>
</organism>
<dbReference type="SUPFAM" id="SSF53927">
    <property type="entry name" value="Cytidine deaminase-like"/>
    <property type="match status" value="1"/>
</dbReference>
<dbReference type="InterPro" id="IPR016192">
    <property type="entry name" value="APOBEC/CMP_deaminase_Zn-bd"/>
</dbReference>
<evidence type="ECO:0000313" key="16">
    <source>
        <dbReference type="EMBL" id="TYB31309.1"/>
    </source>
</evidence>
<evidence type="ECO:0000256" key="10">
    <source>
        <dbReference type="ARBA" id="ARBA00049252"/>
    </source>
</evidence>
<dbReference type="GO" id="GO:0004126">
    <property type="term" value="F:cytidine deaminase activity"/>
    <property type="evidence" value="ECO:0007669"/>
    <property type="project" value="UniProtKB-UniRule"/>
</dbReference>
<dbReference type="NCBIfam" id="TIGR01354">
    <property type="entry name" value="cyt_deam_tetra"/>
    <property type="match status" value="1"/>
</dbReference>
<dbReference type="InterPro" id="IPR016193">
    <property type="entry name" value="Cytidine_deaminase-like"/>
</dbReference>
<comment type="cofactor">
    <cofactor evidence="1 13 14">
        <name>Zn(2+)</name>
        <dbReference type="ChEBI" id="CHEBI:29105"/>
    </cofactor>
</comment>
<dbReference type="InterPro" id="IPR006262">
    <property type="entry name" value="Cyt_deam_tetra"/>
</dbReference>
<dbReference type="GO" id="GO:0008270">
    <property type="term" value="F:zinc ion binding"/>
    <property type="evidence" value="ECO:0007669"/>
    <property type="project" value="UniProtKB-UniRule"/>
</dbReference>
<dbReference type="Proteomes" id="UP000324143">
    <property type="component" value="Unassembled WGS sequence"/>
</dbReference>
<feature type="binding site" evidence="13">
    <location>
        <position position="85"/>
    </location>
    <ligand>
        <name>Zn(2+)</name>
        <dbReference type="ChEBI" id="CHEBI:29105"/>
        <note>catalytic</note>
    </ligand>
</feature>
<dbReference type="InterPro" id="IPR050202">
    <property type="entry name" value="Cyt/Deoxycyt_deaminase"/>
</dbReference>
<evidence type="ECO:0000256" key="5">
    <source>
        <dbReference type="ARBA" id="ARBA00018266"/>
    </source>
</evidence>
<evidence type="ECO:0000259" key="15">
    <source>
        <dbReference type="PROSITE" id="PS51747"/>
    </source>
</evidence>
<gene>
    <name evidence="16" type="primary">cdd</name>
    <name evidence="16" type="ORF">FXF47_04690</name>
</gene>
<dbReference type="GO" id="GO:0042802">
    <property type="term" value="F:identical protein binding"/>
    <property type="evidence" value="ECO:0007669"/>
    <property type="project" value="UniProtKB-ARBA"/>
</dbReference>
<keyword evidence="17" id="KW-1185">Reference proteome</keyword>
<name>A0A5D0ML87_9BACT</name>
<evidence type="ECO:0000256" key="1">
    <source>
        <dbReference type="ARBA" id="ARBA00001947"/>
    </source>
</evidence>
<feature type="active site" description="Proton donor" evidence="12">
    <location>
        <position position="54"/>
    </location>
</feature>
<evidence type="ECO:0000256" key="11">
    <source>
        <dbReference type="ARBA" id="ARBA00049558"/>
    </source>
</evidence>
<dbReference type="EMBL" id="VSIX01000040">
    <property type="protein sequence ID" value="TYB31309.1"/>
    <property type="molecule type" value="Genomic_DNA"/>
</dbReference>
<dbReference type="PROSITE" id="PS51747">
    <property type="entry name" value="CYT_DCMP_DEAMINASES_2"/>
    <property type="match status" value="1"/>
</dbReference>